<keyword evidence="2" id="KW-1185">Reference proteome</keyword>
<gene>
    <name evidence="1" type="ORF">ACAOBT_LOCUS5904</name>
</gene>
<protein>
    <submittedName>
        <fullName evidence="1">Uncharacterized protein</fullName>
    </submittedName>
</protein>
<dbReference type="EMBL" id="CAKOFQ010006717">
    <property type="protein sequence ID" value="CAH1964610.1"/>
    <property type="molecule type" value="Genomic_DNA"/>
</dbReference>
<comment type="caution">
    <text evidence="1">The sequence shown here is derived from an EMBL/GenBank/DDBJ whole genome shotgun (WGS) entry which is preliminary data.</text>
</comment>
<organism evidence="1 2">
    <name type="scientific">Acanthoscelides obtectus</name>
    <name type="common">Bean weevil</name>
    <name type="synonym">Bruchus obtectus</name>
    <dbReference type="NCBI Taxonomy" id="200917"/>
    <lineage>
        <taxon>Eukaryota</taxon>
        <taxon>Metazoa</taxon>
        <taxon>Ecdysozoa</taxon>
        <taxon>Arthropoda</taxon>
        <taxon>Hexapoda</taxon>
        <taxon>Insecta</taxon>
        <taxon>Pterygota</taxon>
        <taxon>Neoptera</taxon>
        <taxon>Endopterygota</taxon>
        <taxon>Coleoptera</taxon>
        <taxon>Polyphaga</taxon>
        <taxon>Cucujiformia</taxon>
        <taxon>Chrysomeloidea</taxon>
        <taxon>Chrysomelidae</taxon>
        <taxon>Bruchinae</taxon>
        <taxon>Bruchini</taxon>
        <taxon>Acanthoscelides</taxon>
    </lineage>
</organism>
<sequence length="77" mass="8706">MCLLQLYIITTPDEMDLFQGTYKRRSVVVEFKASPAIFAEIAERADAKSAVKKKKKGKNVVQPYSTETEYSIKGMTI</sequence>
<dbReference type="AlphaFoldDB" id="A0A9P0K3A9"/>
<proteinExistence type="predicted"/>
<accession>A0A9P0K3A9</accession>
<dbReference type="Proteomes" id="UP001152888">
    <property type="component" value="Unassembled WGS sequence"/>
</dbReference>
<evidence type="ECO:0000313" key="2">
    <source>
        <dbReference type="Proteomes" id="UP001152888"/>
    </source>
</evidence>
<name>A0A9P0K3A9_ACAOB</name>
<reference evidence="1" key="1">
    <citation type="submission" date="2022-03" db="EMBL/GenBank/DDBJ databases">
        <authorList>
            <person name="Sayadi A."/>
        </authorList>
    </citation>
    <scope>NUCLEOTIDE SEQUENCE</scope>
</reference>
<evidence type="ECO:0000313" key="1">
    <source>
        <dbReference type="EMBL" id="CAH1964610.1"/>
    </source>
</evidence>